<name>A0A830FEA3_9EURY</name>
<dbReference type="AlphaFoldDB" id="A0A830FEA3"/>
<dbReference type="Pfam" id="PF12840">
    <property type="entry name" value="HTH_20"/>
    <property type="match status" value="1"/>
</dbReference>
<evidence type="ECO:0000313" key="2">
    <source>
        <dbReference type="Proteomes" id="UP000607197"/>
    </source>
</evidence>
<dbReference type="RefSeq" id="WP_188979592.1">
    <property type="nucleotide sequence ID" value="NZ_BMPG01000003.1"/>
</dbReference>
<accession>A0A830FEA3</accession>
<dbReference type="InterPro" id="IPR011991">
    <property type="entry name" value="ArsR-like_HTH"/>
</dbReference>
<reference evidence="1" key="1">
    <citation type="journal article" date="2014" name="Int. J. Syst. Evol. Microbiol.">
        <title>Complete genome sequence of Corynebacterium casei LMG S-19264T (=DSM 44701T), isolated from a smear-ripened cheese.</title>
        <authorList>
            <consortium name="US DOE Joint Genome Institute (JGI-PGF)"/>
            <person name="Walter F."/>
            <person name="Albersmeier A."/>
            <person name="Kalinowski J."/>
            <person name="Ruckert C."/>
        </authorList>
    </citation>
    <scope>NUCLEOTIDE SEQUENCE</scope>
    <source>
        <strain evidence="1">JCM 19596</strain>
    </source>
</reference>
<organism evidence="1 2">
    <name type="scientific">Halocalculus aciditolerans</name>
    <dbReference type="NCBI Taxonomy" id="1383812"/>
    <lineage>
        <taxon>Archaea</taxon>
        <taxon>Methanobacteriati</taxon>
        <taxon>Methanobacteriota</taxon>
        <taxon>Stenosarchaea group</taxon>
        <taxon>Halobacteria</taxon>
        <taxon>Halobacteriales</taxon>
        <taxon>Halobacteriaceae</taxon>
        <taxon>Halocalculus</taxon>
    </lineage>
</organism>
<dbReference type="SUPFAM" id="SSF46785">
    <property type="entry name" value="Winged helix' DNA-binding domain"/>
    <property type="match status" value="1"/>
</dbReference>
<dbReference type="Proteomes" id="UP000607197">
    <property type="component" value="Unassembled WGS sequence"/>
</dbReference>
<comment type="caution">
    <text evidence="1">The sequence shown here is derived from an EMBL/GenBank/DDBJ whole genome shotgun (WGS) entry which is preliminary data.</text>
</comment>
<keyword evidence="2" id="KW-1185">Reference proteome</keyword>
<dbReference type="CDD" id="cd00090">
    <property type="entry name" value="HTH_ARSR"/>
    <property type="match status" value="1"/>
</dbReference>
<evidence type="ECO:0000313" key="1">
    <source>
        <dbReference type="EMBL" id="GGL66812.1"/>
    </source>
</evidence>
<reference evidence="1" key="2">
    <citation type="submission" date="2020-09" db="EMBL/GenBank/DDBJ databases">
        <authorList>
            <person name="Sun Q."/>
            <person name="Ohkuma M."/>
        </authorList>
    </citation>
    <scope>NUCLEOTIDE SEQUENCE</scope>
    <source>
        <strain evidence="1">JCM 19596</strain>
    </source>
</reference>
<proteinExistence type="predicted"/>
<dbReference type="Gene3D" id="1.10.10.10">
    <property type="entry name" value="Winged helix-like DNA-binding domain superfamily/Winged helix DNA-binding domain"/>
    <property type="match status" value="1"/>
</dbReference>
<sequence length="113" mass="12299">MESETLNIIDETAVTILAAASAGPVTADTIHERSSVPQSTLYRRLDRLVDAGLLRSVPRLNDDNNNQFVYECTLEELRLTIDDGEARIVVVTNRSGTTETAERAVGTHCPGAE</sequence>
<dbReference type="InterPro" id="IPR036390">
    <property type="entry name" value="WH_DNA-bd_sf"/>
</dbReference>
<protein>
    <submittedName>
        <fullName evidence="1">Uncharacterized protein</fullName>
    </submittedName>
</protein>
<dbReference type="OrthoDB" id="10985at2157"/>
<dbReference type="EMBL" id="BMPG01000003">
    <property type="protein sequence ID" value="GGL66812.1"/>
    <property type="molecule type" value="Genomic_DNA"/>
</dbReference>
<gene>
    <name evidence="1" type="ORF">GCM10009039_26000</name>
</gene>
<dbReference type="InterPro" id="IPR036388">
    <property type="entry name" value="WH-like_DNA-bd_sf"/>
</dbReference>